<comment type="subunit">
    <text evidence="9">At low DSF concentrations, interacts with RpfF.</text>
</comment>
<comment type="caution">
    <text evidence="16">The sequence shown here is derived from an EMBL/GenBank/DDBJ whole genome shotgun (WGS) entry which is preliminary data.</text>
</comment>
<dbReference type="Pfam" id="PF00512">
    <property type="entry name" value="HisKA"/>
    <property type="match status" value="1"/>
</dbReference>
<comment type="catalytic activity">
    <reaction evidence="1">
        <text>ATP + protein L-histidine = ADP + protein N-phospho-L-histidine.</text>
        <dbReference type="EC" id="2.7.13.3"/>
    </reaction>
</comment>
<dbReference type="SUPFAM" id="SSF52172">
    <property type="entry name" value="CheY-like"/>
    <property type="match status" value="1"/>
</dbReference>
<dbReference type="Pfam" id="PF08448">
    <property type="entry name" value="PAS_4"/>
    <property type="match status" value="1"/>
</dbReference>
<dbReference type="Pfam" id="PF00072">
    <property type="entry name" value="Response_reg"/>
    <property type="match status" value="1"/>
</dbReference>
<dbReference type="RefSeq" id="WP_191004702.1">
    <property type="nucleotide sequence ID" value="NZ_JACXAD010000007.1"/>
</dbReference>
<evidence type="ECO:0000256" key="10">
    <source>
        <dbReference type="ARBA" id="ARBA00068150"/>
    </source>
</evidence>
<dbReference type="FunFam" id="1.10.287.130:FF:000002">
    <property type="entry name" value="Two-component osmosensing histidine kinase"/>
    <property type="match status" value="1"/>
</dbReference>
<dbReference type="SUPFAM" id="SSF55785">
    <property type="entry name" value="PYP-like sensor domain (PAS domain)"/>
    <property type="match status" value="1"/>
</dbReference>
<evidence type="ECO:0000256" key="7">
    <source>
        <dbReference type="ARBA" id="ARBA00022840"/>
    </source>
</evidence>
<dbReference type="SUPFAM" id="SSF55874">
    <property type="entry name" value="ATPase domain of HSP90 chaperone/DNA topoisomerase II/histidine kinase"/>
    <property type="match status" value="1"/>
</dbReference>
<protein>
    <recommendedName>
        <fullName evidence="10">Sensory/regulatory protein RpfC</fullName>
        <ecNumber evidence="2">2.7.13.3</ecNumber>
    </recommendedName>
</protein>
<dbReference type="InterPro" id="IPR000700">
    <property type="entry name" value="PAS-assoc_C"/>
</dbReference>
<feature type="coiled-coil region" evidence="12">
    <location>
        <begin position="8"/>
        <end position="35"/>
    </location>
</feature>
<dbReference type="InterPro" id="IPR035965">
    <property type="entry name" value="PAS-like_dom_sf"/>
</dbReference>
<keyword evidence="8" id="KW-0902">Two-component regulatory system</keyword>
<dbReference type="PANTHER" id="PTHR45339:SF1">
    <property type="entry name" value="HYBRID SIGNAL TRANSDUCTION HISTIDINE KINASE J"/>
    <property type="match status" value="1"/>
</dbReference>
<dbReference type="GO" id="GO:0000155">
    <property type="term" value="F:phosphorelay sensor kinase activity"/>
    <property type="evidence" value="ECO:0007669"/>
    <property type="project" value="InterPro"/>
</dbReference>
<evidence type="ECO:0000313" key="17">
    <source>
        <dbReference type="Proteomes" id="UP000612233"/>
    </source>
</evidence>
<dbReference type="GO" id="GO:0005524">
    <property type="term" value="F:ATP binding"/>
    <property type="evidence" value="ECO:0007669"/>
    <property type="project" value="UniProtKB-KW"/>
</dbReference>
<evidence type="ECO:0000259" key="15">
    <source>
        <dbReference type="PROSITE" id="PS50113"/>
    </source>
</evidence>
<evidence type="ECO:0000256" key="4">
    <source>
        <dbReference type="ARBA" id="ARBA00022679"/>
    </source>
</evidence>
<dbReference type="PROSITE" id="PS50109">
    <property type="entry name" value="HIS_KIN"/>
    <property type="match status" value="1"/>
</dbReference>
<evidence type="ECO:0000256" key="9">
    <source>
        <dbReference type="ARBA" id="ARBA00064003"/>
    </source>
</evidence>
<dbReference type="SMART" id="SM00388">
    <property type="entry name" value="HisKA"/>
    <property type="match status" value="1"/>
</dbReference>
<dbReference type="CDD" id="cd17546">
    <property type="entry name" value="REC_hyHK_CKI1_RcsC-like"/>
    <property type="match status" value="1"/>
</dbReference>
<dbReference type="EC" id="2.7.13.3" evidence="2"/>
<dbReference type="InterPro" id="IPR005467">
    <property type="entry name" value="His_kinase_dom"/>
</dbReference>
<keyword evidence="7" id="KW-0067">ATP-binding</keyword>
<dbReference type="PANTHER" id="PTHR45339">
    <property type="entry name" value="HYBRID SIGNAL TRANSDUCTION HISTIDINE KINASE J"/>
    <property type="match status" value="1"/>
</dbReference>
<keyword evidence="5" id="KW-0547">Nucleotide-binding</keyword>
<dbReference type="CDD" id="cd00082">
    <property type="entry name" value="HisKA"/>
    <property type="match status" value="1"/>
</dbReference>
<evidence type="ECO:0000256" key="1">
    <source>
        <dbReference type="ARBA" id="ARBA00000085"/>
    </source>
</evidence>
<dbReference type="InterPro" id="IPR036890">
    <property type="entry name" value="HATPase_C_sf"/>
</dbReference>
<dbReference type="EMBL" id="JACXAD010000007">
    <property type="protein sequence ID" value="MBD2767888.1"/>
    <property type="molecule type" value="Genomic_DNA"/>
</dbReference>
<dbReference type="InterPro" id="IPR036097">
    <property type="entry name" value="HisK_dim/P_sf"/>
</dbReference>
<gene>
    <name evidence="16" type="ORF">IC235_08275</name>
</gene>
<reference evidence="16" key="1">
    <citation type="submission" date="2020-09" db="EMBL/GenBank/DDBJ databases">
        <authorList>
            <person name="Kim M.K."/>
        </authorList>
    </citation>
    <scope>NUCLEOTIDE SEQUENCE</scope>
    <source>
        <strain evidence="16">BT664</strain>
    </source>
</reference>
<evidence type="ECO:0000256" key="12">
    <source>
        <dbReference type="SAM" id="Coils"/>
    </source>
</evidence>
<dbReference type="InterPro" id="IPR001789">
    <property type="entry name" value="Sig_transdc_resp-reg_receiver"/>
</dbReference>
<dbReference type="PROSITE" id="PS50113">
    <property type="entry name" value="PAC"/>
    <property type="match status" value="1"/>
</dbReference>
<dbReference type="SMART" id="SM00387">
    <property type="entry name" value="HATPase_c"/>
    <property type="match status" value="1"/>
</dbReference>
<dbReference type="Gene3D" id="3.40.50.2300">
    <property type="match status" value="1"/>
</dbReference>
<dbReference type="InterPro" id="IPR003594">
    <property type="entry name" value="HATPase_dom"/>
</dbReference>
<dbReference type="Proteomes" id="UP000612233">
    <property type="component" value="Unassembled WGS sequence"/>
</dbReference>
<dbReference type="InterPro" id="IPR011006">
    <property type="entry name" value="CheY-like_superfamily"/>
</dbReference>
<feature type="domain" description="Response regulatory" evidence="14">
    <location>
        <begin position="520"/>
        <end position="638"/>
    </location>
</feature>
<dbReference type="PRINTS" id="PR00344">
    <property type="entry name" value="BCTRLSENSOR"/>
</dbReference>
<keyword evidence="6" id="KW-0418">Kinase</keyword>
<dbReference type="SUPFAM" id="SSF47384">
    <property type="entry name" value="Homodimeric domain of signal transducing histidine kinase"/>
    <property type="match status" value="1"/>
</dbReference>
<dbReference type="SMART" id="SM00448">
    <property type="entry name" value="REC"/>
    <property type="match status" value="1"/>
</dbReference>
<feature type="domain" description="Histidine kinase" evidence="13">
    <location>
        <begin position="278"/>
        <end position="499"/>
    </location>
</feature>
<dbReference type="Gene3D" id="3.30.565.10">
    <property type="entry name" value="Histidine kinase-like ATPase, C-terminal domain"/>
    <property type="match status" value="1"/>
</dbReference>
<evidence type="ECO:0000256" key="11">
    <source>
        <dbReference type="PROSITE-ProRule" id="PRU00169"/>
    </source>
</evidence>
<sequence>MKIDAPSLASAADYIAQLETELASLRANAEIIEQSPNLIVRLAADGQPEYTNPAAQAFVRSLDAATAQAWHAHLLSTAAASRAAGCTQYTELTSGGRYFTLAARPAPAGGAVTLYLTDITEHHQAEQKMLEERNFFQTVFNELPGDVAVFNAEHRYLFLNPAAIKSPEIRAWIVGKDDFEYCAHRGFSPDWATARRQYFEQALNSRQGTAWEEALSLPEGPRHFLRRFLPIYRPDGTLHFMLGYGLDITDRVLAEQEMKHAQKVAETAAQARTTFLANMSHEIRTPLNGVLGMAALLAKTKLNAEQHEQVAIIHSSGQHLLAVINDVLDVAKITSGKLELEQVAFNLRDSVQQAVAPLAQQARERGLDFRTEIPFINCPWVLSDPFRLNQILLNLLSNAIKFTHYGQVTLTGRVLAETADSLTLEFRVSDTGIGIPANKLQYIFESFTQAYADTTRQFGGTGLGLNISRALVEQFGGCLTVDSMPGRGSSFAFSLELPKTEAPVSTPAALPQAEALAGMRVLLVEDNNINRLVARQMVQSWGGTVDEAPDGLRALELFEQNRYDVILMDIQLPGMNGIEITRHIRQHADTERAGVAILALTANAYPSDTQQYLAVGMNDCLAKPFDEADLCHKLMGLRPTPPSTT</sequence>
<dbReference type="Gene3D" id="3.30.450.20">
    <property type="entry name" value="PAS domain"/>
    <property type="match status" value="1"/>
</dbReference>
<feature type="domain" description="PAC" evidence="15">
    <location>
        <begin position="209"/>
        <end position="260"/>
    </location>
</feature>
<evidence type="ECO:0000256" key="6">
    <source>
        <dbReference type="ARBA" id="ARBA00022777"/>
    </source>
</evidence>
<organism evidence="16 17">
    <name type="scientific">Hymenobacter montanus</name>
    <dbReference type="NCBI Taxonomy" id="2771359"/>
    <lineage>
        <taxon>Bacteria</taxon>
        <taxon>Pseudomonadati</taxon>
        <taxon>Bacteroidota</taxon>
        <taxon>Cytophagia</taxon>
        <taxon>Cytophagales</taxon>
        <taxon>Hymenobacteraceae</taxon>
        <taxon>Hymenobacter</taxon>
    </lineage>
</organism>
<keyword evidence="3 11" id="KW-0597">Phosphoprotein</keyword>
<evidence type="ECO:0000259" key="14">
    <source>
        <dbReference type="PROSITE" id="PS50110"/>
    </source>
</evidence>
<evidence type="ECO:0000256" key="3">
    <source>
        <dbReference type="ARBA" id="ARBA00022553"/>
    </source>
</evidence>
<evidence type="ECO:0000256" key="2">
    <source>
        <dbReference type="ARBA" id="ARBA00012438"/>
    </source>
</evidence>
<dbReference type="Pfam" id="PF02518">
    <property type="entry name" value="HATPase_c"/>
    <property type="match status" value="1"/>
</dbReference>
<dbReference type="Gene3D" id="1.10.287.130">
    <property type="match status" value="1"/>
</dbReference>
<dbReference type="InterPro" id="IPR004358">
    <property type="entry name" value="Sig_transdc_His_kin-like_C"/>
</dbReference>
<feature type="modified residue" description="4-aspartylphosphate" evidence="11">
    <location>
        <position position="569"/>
    </location>
</feature>
<dbReference type="CDD" id="cd16922">
    <property type="entry name" value="HATPase_EvgS-ArcB-TorS-like"/>
    <property type="match status" value="1"/>
</dbReference>
<dbReference type="FunFam" id="3.30.565.10:FF:000010">
    <property type="entry name" value="Sensor histidine kinase RcsC"/>
    <property type="match status" value="1"/>
</dbReference>
<proteinExistence type="predicted"/>
<evidence type="ECO:0000313" key="16">
    <source>
        <dbReference type="EMBL" id="MBD2767888.1"/>
    </source>
</evidence>
<dbReference type="InterPro" id="IPR003661">
    <property type="entry name" value="HisK_dim/P_dom"/>
</dbReference>
<evidence type="ECO:0000256" key="8">
    <source>
        <dbReference type="ARBA" id="ARBA00023012"/>
    </source>
</evidence>
<name>A0A927GIX1_9BACT</name>
<accession>A0A927GIX1</accession>
<evidence type="ECO:0000259" key="13">
    <source>
        <dbReference type="PROSITE" id="PS50109"/>
    </source>
</evidence>
<dbReference type="InterPro" id="IPR013656">
    <property type="entry name" value="PAS_4"/>
</dbReference>
<dbReference type="AlphaFoldDB" id="A0A927GIX1"/>
<keyword evidence="17" id="KW-1185">Reference proteome</keyword>
<evidence type="ECO:0000256" key="5">
    <source>
        <dbReference type="ARBA" id="ARBA00022741"/>
    </source>
</evidence>
<keyword evidence="12" id="KW-0175">Coiled coil</keyword>
<dbReference type="PROSITE" id="PS50110">
    <property type="entry name" value="RESPONSE_REGULATORY"/>
    <property type="match status" value="1"/>
</dbReference>
<keyword evidence="4" id="KW-0808">Transferase</keyword>